<dbReference type="EMBL" id="WJBE01000001">
    <property type="protein sequence ID" value="MBC3898237.1"/>
    <property type="molecule type" value="Genomic_DNA"/>
</dbReference>
<gene>
    <name evidence="1" type="ORF">GH811_01230</name>
</gene>
<keyword evidence="2" id="KW-1185">Reference proteome</keyword>
<name>A0ABR6YSZ2_9FIRM</name>
<protein>
    <submittedName>
        <fullName evidence="1">Uncharacterized protein</fullName>
    </submittedName>
</protein>
<comment type="caution">
    <text evidence="1">The sequence shown here is derived from an EMBL/GenBank/DDBJ whole genome shotgun (WGS) entry which is preliminary data.</text>
</comment>
<dbReference type="Proteomes" id="UP000622405">
    <property type="component" value="Unassembled WGS sequence"/>
</dbReference>
<sequence length="57" mass="6459">MKSNCTFLNDRFPILAMLESLGEDYLYTDSNSCLIKLGHFVDSVVNLVLDFDNVSLQ</sequence>
<organism evidence="1 2">
    <name type="scientific">Acetobacterium malicum</name>
    <dbReference type="NCBI Taxonomy" id="52692"/>
    <lineage>
        <taxon>Bacteria</taxon>
        <taxon>Bacillati</taxon>
        <taxon>Bacillota</taxon>
        <taxon>Clostridia</taxon>
        <taxon>Eubacteriales</taxon>
        <taxon>Eubacteriaceae</taxon>
        <taxon>Acetobacterium</taxon>
    </lineage>
</organism>
<dbReference type="RefSeq" id="WP_186892958.1">
    <property type="nucleotide sequence ID" value="NZ_WJBE01000001.1"/>
</dbReference>
<evidence type="ECO:0000313" key="1">
    <source>
        <dbReference type="EMBL" id="MBC3898237.1"/>
    </source>
</evidence>
<evidence type="ECO:0000313" key="2">
    <source>
        <dbReference type="Proteomes" id="UP000622405"/>
    </source>
</evidence>
<accession>A0ABR6YSZ2</accession>
<reference evidence="1 2" key="1">
    <citation type="journal article" date="2020" name="mSystems">
        <title>Defining Genomic and Predicted Metabolic Features of the Acetobacterium Genus.</title>
        <authorList>
            <person name="Ross D.E."/>
            <person name="Marshall C.W."/>
            <person name="Gulliver D."/>
            <person name="May H.D."/>
            <person name="Norman R.S."/>
        </authorList>
    </citation>
    <scope>NUCLEOTIDE SEQUENCE [LARGE SCALE GENOMIC DNA]</scope>
    <source>
        <strain evidence="1 2">DSM 4132</strain>
    </source>
</reference>
<proteinExistence type="predicted"/>